<keyword evidence="3" id="KW-0378">Hydrolase</keyword>
<reference evidence="3" key="1">
    <citation type="submission" date="2020-05" db="EMBL/GenBank/DDBJ databases">
        <authorList>
            <person name="Zeng H."/>
            <person name="Chan Y.K."/>
            <person name="Watt R.M."/>
        </authorList>
    </citation>
    <scope>NUCLEOTIDE SEQUENCE</scope>
    <source>
        <strain evidence="3">ATCC 700773</strain>
    </source>
</reference>
<dbReference type="GO" id="GO:0016787">
    <property type="term" value="F:hydrolase activity"/>
    <property type="evidence" value="ECO:0007669"/>
    <property type="project" value="UniProtKB-KW"/>
</dbReference>
<feature type="signal peptide" evidence="1">
    <location>
        <begin position="1"/>
        <end position="21"/>
    </location>
</feature>
<dbReference type="Gene3D" id="3.20.20.80">
    <property type="entry name" value="Glycosidases"/>
    <property type="match status" value="1"/>
</dbReference>
<dbReference type="GO" id="GO:0005975">
    <property type="term" value="P:carbohydrate metabolic process"/>
    <property type="evidence" value="ECO:0007669"/>
    <property type="project" value="InterPro"/>
</dbReference>
<proteinExistence type="predicted"/>
<reference evidence="3" key="2">
    <citation type="journal article" date="2021" name="Microbiol. Resour. Announc.">
        <title>Complete Genome Sequences of Three Human Oral Treponema parvum Isolates.</title>
        <authorList>
            <person name="Zeng H."/>
            <person name="Watt R.M."/>
        </authorList>
    </citation>
    <scope>NUCLEOTIDE SEQUENCE</scope>
    <source>
        <strain evidence="3">ATCC 700773</strain>
    </source>
</reference>
<dbReference type="GO" id="GO:0008061">
    <property type="term" value="F:chitin binding"/>
    <property type="evidence" value="ECO:0007669"/>
    <property type="project" value="InterPro"/>
</dbReference>
<name>A0A975IBP9_9SPIR</name>
<evidence type="ECO:0000259" key="2">
    <source>
        <dbReference type="PROSITE" id="PS51910"/>
    </source>
</evidence>
<evidence type="ECO:0000313" key="3">
    <source>
        <dbReference type="EMBL" id="QTQ11038.1"/>
    </source>
</evidence>
<dbReference type="InterPro" id="IPR017853">
    <property type="entry name" value="GH"/>
</dbReference>
<gene>
    <name evidence="3" type="ORF">HRI96_01830</name>
</gene>
<evidence type="ECO:0000256" key="1">
    <source>
        <dbReference type="SAM" id="SignalP"/>
    </source>
</evidence>
<dbReference type="InterPro" id="IPR029070">
    <property type="entry name" value="Chitinase_insertion_sf"/>
</dbReference>
<accession>A0A975IBP9</accession>
<dbReference type="SUPFAM" id="SSF51445">
    <property type="entry name" value="(Trans)glycosidases"/>
    <property type="match status" value="1"/>
</dbReference>
<dbReference type="PROSITE" id="PS51910">
    <property type="entry name" value="GH18_2"/>
    <property type="match status" value="1"/>
</dbReference>
<dbReference type="InterPro" id="IPR011583">
    <property type="entry name" value="Chitinase_II/V-like_cat"/>
</dbReference>
<dbReference type="Pfam" id="PF00704">
    <property type="entry name" value="Glyco_hydro_18"/>
    <property type="match status" value="1"/>
</dbReference>
<dbReference type="EMBL" id="CP054257">
    <property type="protein sequence ID" value="QTQ11038.1"/>
    <property type="molecule type" value="Genomic_DNA"/>
</dbReference>
<sequence>MRKNFIFVIFFAALCFKPSSASPAGLGGGTGRDGIGGALSKPAPFTAAAQSATVMQSVAVKPVVVQSSATVQSVATAQSESVQLAAAQSAAGASSAGNPATRNSGVETDEVMLPEYANPYRWNRELKGEAVNFKEIWGYVIPDYIGEYNKNAMLTDIGLFAAEIDTFGNLSKVPQRSSVADFKGRVHLTAVCDSRSLSHFVLSSGKLRKQIANDLALAAKEFDGVQIDFELVPPEDAENYLLFLKYLKKKLGKKPLTVCVHARVKTLERDAESYSEIGKVADRIMIMAYDEHWSTSAPGAIASMDWCRSVAEYALSLWPAEKYIIGLPFYGRTWPEENWRKAWYFEGINRIMHENNVDVVIRENDVPYFSFKKEISVTGWYEDAHSVVERSRMYKDMGFQSLAFWRMGQEDAAVWQWIKSFD</sequence>
<dbReference type="Gene3D" id="3.10.50.10">
    <property type="match status" value="1"/>
</dbReference>
<feature type="chain" id="PRO_5037425537" evidence="1">
    <location>
        <begin position="22"/>
        <end position="422"/>
    </location>
</feature>
<dbReference type="AlphaFoldDB" id="A0A975IBP9"/>
<organism evidence="3 4">
    <name type="scientific">Treponema parvum</name>
    <dbReference type="NCBI Taxonomy" id="138851"/>
    <lineage>
        <taxon>Bacteria</taxon>
        <taxon>Pseudomonadati</taxon>
        <taxon>Spirochaetota</taxon>
        <taxon>Spirochaetia</taxon>
        <taxon>Spirochaetales</taxon>
        <taxon>Treponemataceae</taxon>
        <taxon>Treponema</taxon>
    </lineage>
</organism>
<dbReference type="PANTHER" id="PTHR46066:SF2">
    <property type="entry name" value="CHITINASE DOMAIN-CONTAINING PROTEIN 1"/>
    <property type="match status" value="1"/>
</dbReference>
<dbReference type="Proteomes" id="UP000671995">
    <property type="component" value="Chromosome"/>
</dbReference>
<dbReference type="SMART" id="SM00636">
    <property type="entry name" value="Glyco_18"/>
    <property type="match status" value="1"/>
</dbReference>
<evidence type="ECO:0000313" key="4">
    <source>
        <dbReference type="Proteomes" id="UP000671995"/>
    </source>
</evidence>
<keyword evidence="1" id="KW-0732">Signal</keyword>
<feature type="domain" description="GH18" evidence="2">
    <location>
        <begin position="116"/>
        <end position="422"/>
    </location>
</feature>
<dbReference type="InterPro" id="IPR001223">
    <property type="entry name" value="Glyco_hydro18_cat"/>
</dbReference>
<protein>
    <submittedName>
        <fullName evidence="3">Glycoside hydrolase</fullName>
    </submittedName>
</protein>
<dbReference type="PANTHER" id="PTHR46066">
    <property type="entry name" value="CHITINASE DOMAIN-CONTAINING PROTEIN 1 FAMILY MEMBER"/>
    <property type="match status" value="1"/>
</dbReference>
<dbReference type="RefSeq" id="WP_210117833.1">
    <property type="nucleotide sequence ID" value="NZ_CP054257.1"/>
</dbReference>